<dbReference type="Pfam" id="PF03372">
    <property type="entry name" value="Exo_endo_phos"/>
    <property type="match status" value="1"/>
</dbReference>
<gene>
    <name evidence="3" type="ORF">DWW18_01650</name>
</gene>
<name>A0A412X742_9BACT</name>
<accession>A0A412X742</accession>
<sequence length="363" mass="42062">MAALRFFFYLLMKPATLGMTFLGACGIFAPCINPDKWWIPALSGLFMPGIILVNLYLLVFWGIHKKWWIILPFITIISNHQFFSGMFQSPWKQDIPYVPKDEITIASYNVEGFYWIARNIKYNIKKLVEDNHIDILCIQEHCEESHLDSITIQQKFGLPNRCVFFNRQTAWANFGISIYSHYPIIRYGEINFNSEKNNSMWADILIGKDTIRVFNNHLQTTDVSINGKKYEEYKSVKDWKGQARTLVNIVEQLKDNFVIRANQAIQVRNIIDTTRYPVIVCGDFNDTPVSFAYNHIAGNNLTDGFRDRGKGYGHSFNGIKGLLRIDFISYDKSFTGLVYDSPHLPWSDHNPIIMKVKLKTTSR</sequence>
<proteinExistence type="predicted"/>
<dbReference type="PROSITE" id="PS51257">
    <property type="entry name" value="PROKAR_LIPOPROTEIN"/>
    <property type="match status" value="1"/>
</dbReference>
<feature type="transmembrane region" description="Helical" evidence="1">
    <location>
        <begin position="67"/>
        <end position="87"/>
    </location>
</feature>
<dbReference type="SUPFAM" id="SSF56219">
    <property type="entry name" value="DNase I-like"/>
    <property type="match status" value="1"/>
</dbReference>
<feature type="domain" description="Endonuclease/exonuclease/phosphatase" evidence="2">
    <location>
        <begin position="106"/>
        <end position="349"/>
    </location>
</feature>
<dbReference type="Gene3D" id="3.60.10.10">
    <property type="entry name" value="Endonuclease/exonuclease/phosphatase"/>
    <property type="match status" value="1"/>
</dbReference>
<dbReference type="AlphaFoldDB" id="A0A412X742"/>
<organism evidence="3 4">
    <name type="scientific">Butyricimonas virosa</name>
    <dbReference type="NCBI Taxonomy" id="544645"/>
    <lineage>
        <taxon>Bacteria</taxon>
        <taxon>Pseudomonadati</taxon>
        <taxon>Bacteroidota</taxon>
        <taxon>Bacteroidia</taxon>
        <taxon>Bacteroidales</taxon>
        <taxon>Odoribacteraceae</taxon>
        <taxon>Butyricimonas</taxon>
    </lineage>
</organism>
<reference evidence="3 4" key="1">
    <citation type="submission" date="2018-08" db="EMBL/GenBank/DDBJ databases">
        <title>A genome reference for cultivated species of the human gut microbiota.</title>
        <authorList>
            <person name="Zou Y."/>
            <person name="Xue W."/>
            <person name="Luo G."/>
        </authorList>
    </citation>
    <scope>NUCLEOTIDE SEQUENCE [LARGE SCALE GENOMIC DNA]</scope>
    <source>
        <strain evidence="3 4">AF14-49</strain>
    </source>
</reference>
<feature type="transmembrane region" description="Helical" evidence="1">
    <location>
        <begin position="41"/>
        <end position="61"/>
    </location>
</feature>
<dbReference type="Proteomes" id="UP000283589">
    <property type="component" value="Unassembled WGS sequence"/>
</dbReference>
<keyword evidence="1" id="KW-0812">Transmembrane</keyword>
<keyword evidence="1" id="KW-0472">Membrane</keyword>
<dbReference type="CDD" id="cd09084">
    <property type="entry name" value="EEP-2"/>
    <property type="match status" value="1"/>
</dbReference>
<evidence type="ECO:0000256" key="1">
    <source>
        <dbReference type="SAM" id="Phobius"/>
    </source>
</evidence>
<protein>
    <recommendedName>
        <fullName evidence="2">Endonuclease/exonuclease/phosphatase domain-containing protein</fullName>
    </recommendedName>
</protein>
<dbReference type="InterPro" id="IPR005135">
    <property type="entry name" value="Endo/exonuclease/phosphatase"/>
</dbReference>
<comment type="caution">
    <text evidence="3">The sequence shown here is derived from an EMBL/GenBank/DDBJ whole genome shotgun (WGS) entry which is preliminary data.</text>
</comment>
<evidence type="ECO:0000313" key="4">
    <source>
        <dbReference type="Proteomes" id="UP000283589"/>
    </source>
</evidence>
<dbReference type="GO" id="GO:0003824">
    <property type="term" value="F:catalytic activity"/>
    <property type="evidence" value="ECO:0007669"/>
    <property type="project" value="InterPro"/>
</dbReference>
<feature type="transmembrane region" description="Helical" evidence="1">
    <location>
        <begin position="6"/>
        <end position="29"/>
    </location>
</feature>
<dbReference type="EMBL" id="QRZA01000001">
    <property type="protein sequence ID" value="RGV36911.1"/>
    <property type="molecule type" value="Genomic_DNA"/>
</dbReference>
<evidence type="ECO:0000259" key="2">
    <source>
        <dbReference type="Pfam" id="PF03372"/>
    </source>
</evidence>
<dbReference type="InterPro" id="IPR036691">
    <property type="entry name" value="Endo/exonu/phosph_ase_sf"/>
</dbReference>
<dbReference type="STRING" id="1121130.GCA_000519105_00532"/>
<evidence type="ECO:0000313" key="3">
    <source>
        <dbReference type="EMBL" id="RGV36911.1"/>
    </source>
</evidence>
<keyword evidence="1" id="KW-1133">Transmembrane helix</keyword>